<proteinExistence type="predicted"/>
<dbReference type="InterPro" id="IPR036236">
    <property type="entry name" value="Znf_C2H2_sf"/>
</dbReference>
<evidence type="ECO:0000256" key="5">
    <source>
        <dbReference type="ARBA" id="ARBA00022833"/>
    </source>
</evidence>
<dbReference type="Gene3D" id="1.10.10.2100">
    <property type="match status" value="1"/>
</dbReference>
<comment type="caution">
    <text evidence="12">The sequence shown here is derived from an EMBL/GenBank/DDBJ whole genome shotgun (WGS) entry which is preliminary data.</text>
</comment>
<dbReference type="Pfam" id="PF08790">
    <property type="entry name" value="zf-LYAR"/>
    <property type="match status" value="1"/>
</dbReference>
<dbReference type="FunFam" id="3.30.1490.490:FF:000001">
    <property type="entry name" value="cell growth-regulating nucleolar protein-like"/>
    <property type="match status" value="1"/>
</dbReference>
<sequence length="357" mass="40738">MVVFACGSCGDPVKKNQVEKHCQFKCKDCNILSCIDCGKDFWGDSYKEHTKCISEEEKYSGKDFKPRPGANKGEAKQEAWFNQVQQAIDAAHSSNHTLKELLERLKEFPNIPRKKAKFENFLKNSMRVRNAALVTQAWDAISISLTNGSAPQKKDANTGDSDNKNTDSASDKETVNGSIEKSDTKLSKRERKEERRRLAKKGEKKDKDKEETENESKKMKKMKKKRKHEDDEGKENEEEETDGNESKGKQKSKKGHTKEEPANKKQRTEDVTEEQEVAPPTEGTFKWESAIIGVLKRAPDNEISIKKLRKKVLCEYAARGGEGKDHLSEEKILAKFQKKISKNPRLKIHKEKVKLLK</sequence>
<dbReference type="PANTHER" id="PTHR13100:SF10">
    <property type="entry name" value="CELL GROWTH-REGULATING NUCLEOLAR PROTEIN"/>
    <property type="match status" value="1"/>
</dbReference>
<evidence type="ECO:0000256" key="9">
    <source>
        <dbReference type="SAM" id="MobiDB-lite"/>
    </source>
</evidence>
<accession>A0AAD9KT41</accession>
<dbReference type="PROSITE" id="PS51804">
    <property type="entry name" value="ZF_C2HC_LYAR"/>
    <property type="match status" value="2"/>
</dbReference>
<dbReference type="GO" id="GO:0005730">
    <property type="term" value="C:nucleolus"/>
    <property type="evidence" value="ECO:0007669"/>
    <property type="project" value="TreeGrafter"/>
</dbReference>
<dbReference type="FunFam" id="1.10.10.2100:FF:000002">
    <property type="entry name" value="cell growth-regulating nucleolar protein-like"/>
    <property type="match status" value="1"/>
</dbReference>
<dbReference type="Pfam" id="PF25879">
    <property type="entry name" value="WHD_LYAR"/>
    <property type="match status" value="1"/>
</dbReference>
<evidence type="ECO:0000256" key="8">
    <source>
        <dbReference type="PROSITE-ProRule" id="PRU01145"/>
    </source>
</evidence>
<feature type="compositionally biased region" description="Acidic residues" evidence="9">
    <location>
        <begin position="232"/>
        <end position="243"/>
    </location>
</feature>
<keyword evidence="6" id="KW-0175">Coiled coil</keyword>
<evidence type="ECO:0008006" key="14">
    <source>
        <dbReference type="Google" id="ProtNLM"/>
    </source>
</evidence>
<evidence type="ECO:0000313" key="13">
    <source>
        <dbReference type="Proteomes" id="UP001209878"/>
    </source>
</evidence>
<dbReference type="Proteomes" id="UP001209878">
    <property type="component" value="Unassembled WGS sequence"/>
</dbReference>
<protein>
    <recommendedName>
        <fullName evidence="14">Cell growth-regulating nucleolar protein</fullName>
    </recommendedName>
</protein>
<keyword evidence="7" id="KW-0539">Nucleus</keyword>
<dbReference type="InterPro" id="IPR058719">
    <property type="entry name" value="WHD_LYAR"/>
</dbReference>
<dbReference type="AlphaFoldDB" id="A0AAD9KT41"/>
<feature type="region of interest" description="Disordered" evidence="9">
    <location>
        <begin position="147"/>
        <end position="284"/>
    </location>
</feature>
<feature type="compositionally biased region" description="Basic and acidic residues" evidence="9">
    <location>
        <begin position="152"/>
        <end position="217"/>
    </location>
</feature>
<evidence type="ECO:0000259" key="10">
    <source>
        <dbReference type="Pfam" id="PF08790"/>
    </source>
</evidence>
<dbReference type="Gene3D" id="3.30.1490.490">
    <property type="match status" value="1"/>
</dbReference>
<keyword evidence="5" id="KW-0862">Zinc</keyword>
<dbReference type="PANTHER" id="PTHR13100">
    <property type="entry name" value="CELL GROWTH-REGULATING NUCLEOLAR PROTEIN LYAR"/>
    <property type="match status" value="1"/>
</dbReference>
<dbReference type="InterPro" id="IPR039999">
    <property type="entry name" value="LYAR"/>
</dbReference>
<organism evidence="12 13">
    <name type="scientific">Ridgeia piscesae</name>
    <name type="common">Tubeworm</name>
    <dbReference type="NCBI Taxonomy" id="27915"/>
    <lineage>
        <taxon>Eukaryota</taxon>
        <taxon>Metazoa</taxon>
        <taxon>Spiralia</taxon>
        <taxon>Lophotrochozoa</taxon>
        <taxon>Annelida</taxon>
        <taxon>Polychaeta</taxon>
        <taxon>Sedentaria</taxon>
        <taxon>Canalipalpata</taxon>
        <taxon>Sabellida</taxon>
        <taxon>Siboglinidae</taxon>
        <taxon>Ridgeia</taxon>
    </lineage>
</organism>
<feature type="compositionally biased region" description="Basic residues" evidence="9">
    <location>
        <begin position="218"/>
        <end position="227"/>
    </location>
</feature>
<dbReference type="GO" id="GO:0000122">
    <property type="term" value="P:negative regulation of transcription by RNA polymerase II"/>
    <property type="evidence" value="ECO:0007669"/>
    <property type="project" value="TreeGrafter"/>
</dbReference>
<keyword evidence="3" id="KW-0677">Repeat</keyword>
<feature type="domain" description="Zinc finger C2H2 LYAR-type" evidence="10">
    <location>
        <begin position="32"/>
        <end position="59"/>
    </location>
</feature>
<feature type="compositionally biased region" description="Basic and acidic residues" evidence="9">
    <location>
        <begin position="257"/>
        <end position="270"/>
    </location>
</feature>
<evidence type="ECO:0000259" key="11">
    <source>
        <dbReference type="Pfam" id="PF25879"/>
    </source>
</evidence>
<reference evidence="12" key="1">
    <citation type="journal article" date="2023" name="Mol. Biol. Evol.">
        <title>Third-Generation Sequencing Reveals the Adaptive Role of the Epigenome in Three Deep-Sea Polychaetes.</title>
        <authorList>
            <person name="Perez M."/>
            <person name="Aroh O."/>
            <person name="Sun Y."/>
            <person name="Lan Y."/>
            <person name="Juniper S.K."/>
            <person name="Young C.R."/>
            <person name="Angers B."/>
            <person name="Qian P.Y."/>
        </authorList>
    </citation>
    <scope>NUCLEOTIDE SEQUENCE</scope>
    <source>
        <strain evidence="12">R07B-5</strain>
    </source>
</reference>
<evidence type="ECO:0000256" key="2">
    <source>
        <dbReference type="ARBA" id="ARBA00022723"/>
    </source>
</evidence>
<dbReference type="InterPro" id="IPR014898">
    <property type="entry name" value="Znf_C2H2_LYAR"/>
</dbReference>
<dbReference type="GO" id="GO:0008270">
    <property type="term" value="F:zinc ion binding"/>
    <property type="evidence" value="ECO:0007669"/>
    <property type="project" value="UniProtKB-KW"/>
</dbReference>
<comment type="subcellular location">
    <subcellularLocation>
        <location evidence="1">Nucleus</location>
    </subcellularLocation>
</comment>
<dbReference type="SUPFAM" id="SSF57667">
    <property type="entry name" value="beta-beta-alpha zinc fingers"/>
    <property type="match status" value="1"/>
</dbReference>
<evidence type="ECO:0000256" key="3">
    <source>
        <dbReference type="ARBA" id="ARBA00022737"/>
    </source>
</evidence>
<dbReference type="GO" id="GO:0006364">
    <property type="term" value="P:rRNA processing"/>
    <property type="evidence" value="ECO:0007669"/>
    <property type="project" value="TreeGrafter"/>
</dbReference>
<evidence type="ECO:0000256" key="4">
    <source>
        <dbReference type="ARBA" id="ARBA00022771"/>
    </source>
</evidence>
<gene>
    <name evidence="12" type="ORF">NP493_636g00002</name>
</gene>
<dbReference type="EMBL" id="JAODUO010000636">
    <property type="protein sequence ID" value="KAK2176825.1"/>
    <property type="molecule type" value="Genomic_DNA"/>
</dbReference>
<dbReference type="GO" id="GO:0003677">
    <property type="term" value="F:DNA binding"/>
    <property type="evidence" value="ECO:0007669"/>
    <property type="project" value="InterPro"/>
</dbReference>
<evidence type="ECO:0000313" key="12">
    <source>
        <dbReference type="EMBL" id="KAK2176825.1"/>
    </source>
</evidence>
<evidence type="ECO:0000256" key="1">
    <source>
        <dbReference type="ARBA" id="ARBA00004123"/>
    </source>
</evidence>
<keyword evidence="4 8" id="KW-0863">Zinc-finger</keyword>
<keyword evidence="2" id="KW-0479">Metal-binding</keyword>
<keyword evidence="13" id="KW-1185">Reference proteome</keyword>
<feature type="domain" description="Cell growth-regulating nucleolar protein-like winged helix" evidence="11">
    <location>
        <begin position="283"/>
        <end position="356"/>
    </location>
</feature>
<evidence type="ECO:0000256" key="6">
    <source>
        <dbReference type="ARBA" id="ARBA00023054"/>
    </source>
</evidence>
<evidence type="ECO:0000256" key="7">
    <source>
        <dbReference type="ARBA" id="ARBA00023242"/>
    </source>
</evidence>
<name>A0AAD9KT41_RIDPI</name>